<dbReference type="GeneID" id="38778595"/>
<dbReference type="AlphaFoldDB" id="A0A401GHP9"/>
<dbReference type="RefSeq" id="XP_027612591.1">
    <property type="nucleotide sequence ID" value="XM_027756790.1"/>
</dbReference>
<reference evidence="1 2" key="1">
    <citation type="journal article" date="2018" name="Sci. Rep.">
        <title>Genome sequence of the cauliflower mushroom Sparassis crispa (Hanabiratake) and its association with beneficial usage.</title>
        <authorList>
            <person name="Kiyama R."/>
            <person name="Furutani Y."/>
            <person name="Kawaguchi K."/>
            <person name="Nakanishi T."/>
        </authorList>
    </citation>
    <scope>NUCLEOTIDE SEQUENCE [LARGE SCALE GENOMIC DNA]</scope>
</reference>
<keyword evidence="2" id="KW-1185">Reference proteome</keyword>
<dbReference type="Proteomes" id="UP000287166">
    <property type="component" value="Unassembled WGS sequence"/>
</dbReference>
<name>A0A401GHP9_9APHY</name>
<comment type="caution">
    <text evidence="1">The sequence shown here is derived from an EMBL/GenBank/DDBJ whole genome shotgun (WGS) entry which is preliminary data.</text>
</comment>
<accession>A0A401GHP9</accession>
<sequence>MPIAAGDAVTANMQFLRQGSLRKHGFIVLLVGQKSALPRTGLALVHGSVSVGQAIADIVYPTDCTRSETTAAGLARNVRRWRDLSPKPRLVRIASGCRQDDHQKA</sequence>
<evidence type="ECO:0000313" key="2">
    <source>
        <dbReference type="Proteomes" id="UP000287166"/>
    </source>
</evidence>
<gene>
    <name evidence="1" type="ORF">SCP_0400490</name>
</gene>
<proteinExistence type="predicted"/>
<protein>
    <submittedName>
        <fullName evidence="1">Uncharacterized protein</fullName>
    </submittedName>
</protein>
<dbReference type="EMBL" id="BFAD01000004">
    <property type="protein sequence ID" value="GBE81678.1"/>
    <property type="molecule type" value="Genomic_DNA"/>
</dbReference>
<dbReference type="InParanoid" id="A0A401GHP9"/>
<organism evidence="1 2">
    <name type="scientific">Sparassis crispa</name>
    <dbReference type="NCBI Taxonomy" id="139825"/>
    <lineage>
        <taxon>Eukaryota</taxon>
        <taxon>Fungi</taxon>
        <taxon>Dikarya</taxon>
        <taxon>Basidiomycota</taxon>
        <taxon>Agaricomycotina</taxon>
        <taxon>Agaricomycetes</taxon>
        <taxon>Polyporales</taxon>
        <taxon>Sparassidaceae</taxon>
        <taxon>Sparassis</taxon>
    </lineage>
</organism>
<evidence type="ECO:0000313" key="1">
    <source>
        <dbReference type="EMBL" id="GBE81678.1"/>
    </source>
</evidence>